<organism evidence="2 3">
    <name type="scientific">Porphyromonas gingivalis (strain ATCC 33277 / DSM 20709 / CIP 103683 / JCM 12257 / NCTC 11834 / 2561)</name>
    <dbReference type="NCBI Taxonomy" id="431947"/>
    <lineage>
        <taxon>Bacteria</taxon>
        <taxon>Pseudomonadati</taxon>
        <taxon>Bacteroidota</taxon>
        <taxon>Bacteroidia</taxon>
        <taxon>Bacteroidales</taxon>
        <taxon>Porphyromonadaceae</taxon>
        <taxon>Porphyromonas</taxon>
    </lineage>
</organism>
<evidence type="ECO:0000313" key="3">
    <source>
        <dbReference type="Proteomes" id="UP000008842"/>
    </source>
</evidence>
<accession>B2RMF0</accession>
<evidence type="ECO:0000313" key="2">
    <source>
        <dbReference type="EMBL" id="BAG34545.1"/>
    </source>
</evidence>
<dbReference type="InterPro" id="IPR012456">
    <property type="entry name" value="DUF1661"/>
</dbReference>
<dbReference type="EMBL" id="AP009380">
    <property type="protein sequence ID" value="BAG34545.1"/>
    <property type="molecule type" value="Genomic_DNA"/>
</dbReference>
<keyword evidence="1" id="KW-0472">Membrane</keyword>
<reference evidence="2 3" key="1">
    <citation type="journal article" date="2008" name="DNA Res.">
        <title>Determination of the genome sequence of Porphyromonas gingivalis strain ATCC 33277 and genomic comparison with strain W83 revealed extensive genome rearrangements in P. gingivalis.</title>
        <authorList>
            <person name="Naito M."/>
            <person name="Hirakawa H."/>
            <person name="Yamashita A."/>
            <person name="Ohara N."/>
            <person name="Shoji M."/>
            <person name="Yukitake H."/>
            <person name="Nakayama K."/>
            <person name="Toh H."/>
            <person name="Yoshimura F."/>
            <person name="Kuhara S."/>
            <person name="Hattori M."/>
            <person name="Hayashi T."/>
            <person name="Nakayama K."/>
        </authorList>
    </citation>
    <scope>NUCLEOTIDE SEQUENCE [LARGE SCALE GENOMIC DNA]</scope>
    <source>
        <strain evidence="3">ATCC 33277 / DSM 20709 / CIP 103683 / JCM 12257 / NCTC 11834 / 2561</strain>
    </source>
</reference>
<sequence>MPFLKTWREKISALARDFFKTRTKTKKFWRDFFKIPARLSGDFRLEICYSSFVYNLSYGVSFAPCKDRKTAFVRFFLVFLAFPGLLDNFALK</sequence>
<keyword evidence="1" id="KW-1133">Transmembrane helix</keyword>
<keyword evidence="1" id="KW-0812">Transmembrane</keyword>
<feature type="transmembrane region" description="Helical" evidence="1">
    <location>
        <begin position="71"/>
        <end position="91"/>
    </location>
</feature>
<dbReference type="HOGENOM" id="CLU_190704_0_0_10"/>
<proteinExistence type="predicted"/>
<protein>
    <submittedName>
        <fullName evidence="2">Uncharacterized protein</fullName>
    </submittedName>
</protein>
<dbReference type="KEGG" id="pgn:PGN_2027"/>
<dbReference type="Proteomes" id="UP000008842">
    <property type="component" value="Chromosome"/>
</dbReference>
<dbReference type="Pfam" id="PF07877">
    <property type="entry name" value="DUF1661"/>
    <property type="match status" value="1"/>
</dbReference>
<evidence type="ECO:0000256" key="1">
    <source>
        <dbReference type="SAM" id="Phobius"/>
    </source>
</evidence>
<dbReference type="AlphaFoldDB" id="B2RMF0"/>
<gene>
    <name evidence="2" type="ordered locus">PGN_2027</name>
</gene>
<name>B2RMF0_PORG3</name>